<dbReference type="InterPro" id="IPR037401">
    <property type="entry name" value="SnoaL-like"/>
</dbReference>
<dbReference type="RefSeq" id="WP_042452793.1">
    <property type="nucleotide sequence ID" value="NZ_BBPN01000026.1"/>
</dbReference>
<proteinExistence type="predicted"/>
<evidence type="ECO:0000259" key="1">
    <source>
        <dbReference type="Pfam" id="PF12680"/>
    </source>
</evidence>
<accession>A0A1H7Z5E1</accession>
<protein>
    <submittedName>
        <fullName evidence="2">SnoaL-like domain-containing protein</fullName>
    </submittedName>
</protein>
<dbReference type="STRING" id="235985.SAMN05414137_13246"/>
<name>A0A1H7Z5E1_STRJI</name>
<reference evidence="3" key="1">
    <citation type="submission" date="2016-10" db="EMBL/GenBank/DDBJ databases">
        <authorList>
            <person name="Varghese N."/>
        </authorList>
    </citation>
    <scope>NUCLEOTIDE SEQUENCE [LARGE SCALE GENOMIC DNA]</scope>
    <source>
        <strain evidence="3">DSM 45096 / BCRC 16803 / CGMCC 4.1857 / CIP 109030 / JCM 12277 / KCTC 19219 / NBRC 100920 / 33214</strain>
    </source>
</reference>
<sequence>MHPFRAAVEAGDHDALEALLAEDVVFTSPVVFKPYPGKAITAAILRGAGRVFEDLRYVREINGADDRDHAFVFKATVDGREVHGCDFLHFDEDGLIDEFTVMVRPLSGAQALAAAMGAQFERITAEALEAAAAEAVAPHAPGAAATTDTADTAGA</sequence>
<dbReference type="Proteomes" id="UP000183015">
    <property type="component" value="Unassembled WGS sequence"/>
</dbReference>
<evidence type="ECO:0000313" key="2">
    <source>
        <dbReference type="EMBL" id="SEM52758.1"/>
    </source>
</evidence>
<feature type="domain" description="SnoaL-like" evidence="1">
    <location>
        <begin position="4"/>
        <end position="98"/>
    </location>
</feature>
<dbReference type="OrthoDB" id="1163083at2"/>
<dbReference type="EMBL" id="FOAZ01000032">
    <property type="protein sequence ID" value="SEM52758.1"/>
    <property type="molecule type" value="Genomic_DNA"/>
</dbReference>
<keyword evidence="3" id="KW-1185">Reference proteome</keyword>
<dbReference type="Gene3D" id="3.10.450.50">
    <property type="match status" value="1"/>
</dbReference>
<organism evidence="2 3">
    <name type="scientific">Streptacidiphilus jiangxiensis</name>
    <dbReference type="NCBI Taxonomy" id="235985"/>
    <lineage>
        <taxon>Bacteria</taxon>
        <taxon>Bacillati</taxon>
        <taxon>Actinomycetota</taxon>
        <taxon>Actinomycetes</taxon>
        <taxon>Kitasatosporales</taxon>
        <taxon>Streptomycetaceae</taxon>
        <taxon>Streptacidiphilus</taxon>
    </lineage>
</organism>
<dbReference type="eggNOG" id="COG3631">
    <property type="taxonomic scope" value="Bacteria"/>
</dbReference>
<dbReference type="AlphaFoldDB" id="A0A1H7Z5E1"/>
<evidence type="ECO:0000313" key="3">
    <source>
        <dbReference type="Proteomes" id="UP000183015"/>
    </source>
</evidence>
<dbReference type="InterPro" id="IPR032710">
    <property type="entry name" value="NTF2-like_dom_sf"/>
</dbReference>
<dbReference type="SUPFAM" id="SSF54427">
    <property type="entry name" value="NTF2-like"/>
    <property type="match status" value="1"/>
</dbReference>
<dbReference type="Pfam" id="PF12680">
    <property type="entry name" value="SnoaL_2"/>
    <property type="match status" value="1"/>
</dbReference>
<gene>
    <name evidence="2" type="ORF">SAMN05414137_13246</name>
</gene>